<protein>
    <submittedName>
        <fullName evidence="2">Chromosome 3, complete genome</fullName>
    </submittedName>
</protein>
<gene>
    <name evidence="3" type="primary">FG05877.1</name>
    <name evidence="2" type="ORF">FGRAMPH1_01T18977</name>
</gene>
<reference evidence="3 4" key="2">
    <citation type="journal article" date="2010" name="Nature">
        <title>Comparative genomics reveals mobile pathogenicity chromosomes in Fusarium.</title>
        <authorList>
            <person name="Ma L.J."/>
            <person name="van der Does H.C."/>
            <person name="Borkovich K.A."/>
            <person name="Coleman J.J."/>
            <person name="Daboussi M.J."/>
            <person name="Di Pietro A."/>
            <person name="Dufresne M."/>
            <person name="Freitag M."/>
            <person name="Grabherr M."/>
            <person name="Henrissat B."/>
            <person name="Houterman P.M."/>
            <person name="Kang S."/>
            <person name="Shim W.B."/>
            <person name="Woloshuk C."/>
            <person name="Xie X."/>
            <person name="Xu J.R."/>
            <person name="Antoniw J."/>
            <person name="Baker S.E."/>
            <person name="Bluhm B.H."/>
            <person name="Breakspear A."/>
            <person name="Brown D.W."/>
            <person name="Butchko R.A."/>
            <person name="Chapman S."/>
            <person name="Coulson R."/>
            <person name="Coutinho P.M."/>
            <person name="Danchin E.G."/>
            <person name="Diener A."/>
            <person name="Gale L.R."/>
            <person name="Gardiner D.M."/>
            <person name="Goff S."/>
            <person name="Hammond-Kosack K.E."/>
            <person name="Hilburn K."/>
            <person name="Hua-Van A."/>
            <person name="Jonkers W."/>
            <person name="Kazan K."/>
            <person name="Kodira C.D."/>
            <person name="Koehrsen M."/>
            <person name="Kumar L."/>
            <person name="Lee Y.H."/>
            <person name="Li L."/>
            <person name="Manners J.M."/>
            <person name="Miranda-Saavedra D."/>
            <person name="Mukherjee M."/>
            <person name="Park G."/>
            <person name="Park J."/>
            <person name="Park S.Y."/>
            <person name="Proctor R.H."/>
            <person name="Regev A."/>
            <person name="Ruiz-Roldan M.C."/>
            <person name="Sain D."/>
            <person name="Sakthikumar S."/>
            <person name="Sykes S."/>
            <person name="Schwartz D.C."/>
            <person name="Turgeon B.G."/>
            <person name="Wapinski I."/>
            <person name="Yoder O."/>
            <person name="Young S."/>
            <person name="Zeng Q."/>
            <person name="Zhou S."/>
            <person name="Galagan J."/>
            <person name="Cuomo C.A."/>
            <person name="Kistler H.C."/>
            <person name="Rep M."/>
        </authorList>
    </citation>
    <scope>GENOME REANNOTATION</scope>
    <source>
        <strain evidence="4">ATCC MYA-4620 / CBS 123657 / FGSC 9075 / NRRL 31084 / PH-1</strain>
        <strain evidence="3">PH-1 / ATCC MYA-4620 / FGSC 9075 / NRRL 31084</strain>
    </source>
</reference>
<organism evidence="2 4">
    <name type="scientific">Gibberella zeae (strain ATCC MYA-4620 / CBS 123657 / FGSC 9075 / NRRL 31084 / PH-1)</name>
    <name type="common">Wheat head blight fungus</name>
    <name type="synonym">Fusarium graminearum</name>
    <dbReference type="NCBI Taxonomy" id="229533"/>
    <lineage>
        <taxon>Eukaryota</taxon>
        <taxon>Fungi</taxon>
        <taxon>Dikarya</taxon>
        <taxon>Ascomycota</taxon>
        <taxon>Pezizomycotina</taxon>
        <taxon>Sordariomycetes</taxon>
        <taxon>Hypocreomycetidae</taxon>
        <taxon>Hypocreales</taxon>
        <taxon>Nectriaceae</taxon>
        <taxon>Fusarium</taxon>
    </lineage>
</organism>
<keyword evidence="4" id="KW-1185">Reference proteome</keyword>
<dbReference type="AlphaFoldDB" id="A0A098E514"/>
<sequence>MSTKRTRDETMATLRQEFENEAKRLRKVKSEARDAPEEASLDHAKISDMGDTQLSISALLRQQRQQALDTLNRIEPQQKQMELSREKEMEDLKRENQRLYSENQALQYQIDTSLSESAKVTTAVAPQSAVPTAMTQTASNLVSREFEQIAKYALEFDITGVTTSEIGVLCQILHTKPCRDNLKRFMQAQVYVATTHPHCLRKIGNGSMGASLLAMPAEVKCPWCQRFRFNCVWIVRKMGQWIIGSGTPT</sequence>
<reference evidence="3 4" key="1">
    <citation type="journal article" date="2007" name="Science">
        <title>The Fusarium graminearum genome reveals a link between localized polymorphism and pathogen specialization.</title>
        <authorList>
            <person name="Cuomo C.A."/>
            <person name="Gueldener U."/>
            <person name="Xu J.-R."/>
            <person name="Trail F."/>
            <person name="Turgeon B.G."/>
            <person name="Di Pietro A."/>
            <person name="Walton J.D."/>
            <person name="Ma L.-J."/>
            <person name="Baker S.E."/>
            <person name="Rep M."/>
            <person name="Adam G."/>
            <person name="Antoniw J."/>
            <person name="Baldwin T."/>
            <person name="Calvo S.E."/>
            <person name="Chang Y.-L."/>
            <person name="DeCaprio D."/>
            <person name="Gale L.R."/>
            <person name="Gnerre S."/>
            <person name="Goswami R.S."/>
            <person name="Hammond-Kosack K."/>
            <person name="Harris L.J."/>
            <person name="Hilburn K."/>
            <person name="Kennell J.C."/>
            <person name="Kroken S."/>
            <person name="Magnuson J.K."/>
            <person name="Mannhaupt G."/>
            <person name="Mauceli E.W."/>
            <person name="Mewes H.-W."/>
            <person name="Mitterbauer R."/>
            <person name="Muehlbauer G."/>
            <person name="Muensterkoetter M."/>
            <person name="Nelson D."/>
            <person name="O'Donnell K."/>
            <person name="Ouellet T."/>
            <person name="Qi W."/>
            <person name="Quesneville H."/>
            <person name="Roncero M.I.G."/>
            <person name="Seong K.-Y."/>
            <person name="Tetko I.V."/>
            <person name="Urban M."/>
            <person name="Waalwijk C."/>
            <person name="Ward T.J."/>
            <person name="Yao J."/>
            <person name="Birren B.W."/>
            <person name="Kistler H.C."/>
        </authorList>
    </citation>
    <scope>NUCLEOTIDE SEQUENCE [LARGE SCALE GENOMIC DNA]</scope>
    <source>
        <strain evidence="4">ATCC MYA-4620 / CBS 123657 / FGSC 9075 / NRRL 31084 / PH-1</strain>
        <strain evidence="3">PH-1 / ATCC MYA-4620 / FGSC 9075 / NRRL 31084</strain>
    </source>
</reference>
<dbReference type="EMBL" id="HG970334">
    <property type="protein sequence ID" value="CEF88819.1"/>
    <property type="molecule type" value="Genomic_DNA"/>
</dbReference>
<accession>A0A0E0SQV6</accession>
<reference evidence="2 4" key="3">
    <citation type="journal article" date="2015" name="BMC Genomics">
        <title>The completed genome sequence of the pathogenic ascomycete fungus Fusarium graminearum.</title>
        <authorList>
            <person name="King R."/>
            <person name="Urban M."/>
            <person name="Hammond-Kosack M.C."/>
            <person name="Hassani-Pak K."/>
            <person name="Hammond-Kosack K.E."/>
        </authorList>
    </citation>
    <scope>NUCLEOTIDE SEQUENCE [LARGE SCALE GENOMIC DNA]</scope>
    <source>
        <strain evidence="4">ATCC MYA-4620 / CBS 123657 / FGSC 9075 / NRRL 31084 / PH-1</strain>
        <strain evidence="2">PH-1</strain>
    </source>
</reference>
<dbReference type="Proteomes" id="UP000070720">
    <property type="component" value="Chromosome 3"/>
</dbReference>
<evidence type="ECO:0000256" key="1">
    <source>
        <dbReference type="SAM" id="MobiDB-lite"/>
    </source>
</evidence>
<dbReference type="InParanoid" id="A0A098E514"/>
<evidence type="ECO:0000313" key="2">
    <source>
        <dbReference type="EMBL" id="CEF88819.1"/>
    </source>
</evidence>
<name>A0A098E514_GIBZE</name>
<evidence type="ECO:0000313" key="4">
    <source>
        <dbReference type="Proteomes" id="UP000070720"/>
    </source>
</evidence>
<dbReference type="EnsemblFungi" id="CEF88819">
    <property type="protein sequence ID" value="CEF88819"/>
    <property type="gene ID" value="FGRRES_05877_M"/>
</dbReference>
<proteinExistence type="predicted"/>
<dbReference type="VEuPathDB" id="FungiDB:FGRAMPH1_01G18977"/>
<feature type="region of interest" description="Disordered" evidence="1">
    <location>
        <begin position="26"/>
        <end position="46"/>
    </location>
</feature>
<evidence type="ECO:0000313" key="3">
    <source>
        <dbReference type="EnsemblFungi" id="CEF88819"/>
    </source>
</evidence>
<accession>A0A098E514</accession>
<reference evidence="3" key="4">
    <citation type="submission" date="2017-01" db="UniProtKB">
        <authorList>
            <consortium name="EnsemblFungi"/>
        </authorList>
    </citation>
    <scope>IDENTIFICATION</scope>
    <source>
        <strain evidence="3">PH-1 / ATCC MYA-4620 / FGSC 9075 / NRRL 31084</strain>
    </source>
</reference>